<dbReference type="InterPro" id="IPR019587">
    <property type="entry name" value="Polyketide_cyclase/dehydratase"/>
</dbReference>
<dbReference type="EMBL" id="CP011112">
    <property type="protein sequence ID" value="AKU15497.1"/>
    <property type="molecule type" value="Genomic_DNA"/>
</dbReference>
<dbReference type="KEGG" id="lmoi:VV02_05835"/>
<sequence length="316" mass="34427">MQGQLTEVEHTIDVSADADEVYATLADVSQWPRTFPPTIHAEQVEVDDSLERIRIWARAGDGVKAWASIRDLDPAGRRIEFRQERSQSPVASMAGTWIVEPTAEGSTVRLLHAYAAEQPSDQAWLDRVVDENSRAELASLKESLEAGAEAQGLATVSFEDTVEMDGDPSEAFAFIDRAERWQERLPHVTRVRFAELGHGVQDLEMDTRSPDGSAHTTRSYRVVLDSGDIVYKQVTLPALMAVHTGRWSFRAQGDGVAVTSQHTVVVRQDQIASVLGPDATLADATAAVRKALSANSLATLGLAKQSLEQAQVAEAS</sequence>
<dbReference type="Pfam" id="PF10604">
    <property type="entry name" value="Polyketide_cyc2"/>
    <property type="match status" value="1"/>
</dbReference>
<dbReference type="RefSeq" id="WP_052590403.1">
    <property type="nucleotide sequence ID" value="NZ_CP011112.1"/>
</dbReference>
<dbReference type="AlphaFoldDB" id="A0A0K1JFJ8"/>
<evidence type="ECO:0000313" key="1">
    <source>
        <dbReference type="EMBL" id="AKU15497.1"/>
    </source>
</evidence>
<dbReference type="OrthoDB" id="5402478at2"/>
<dbReference type="CDD" id="cd08861">
    <property type="entry name" value="OtcD1_ARO-CYC_like"/>
    <property type="match status" value="2"/>
</dbReference>
<evidence type="ECO:0000313" key="2">
    <source>
        <dbReference type="Proteomes" id="UP000066480"/>
    </source>
</evidence>
<dbReference type="STRING" id="571913.VV02_05835"/>
<gene>
    <name evidence="1" type="ORF">VV02_05835</name>
</gene>
<organism evidence="1 2">
    <name type="scientific">Luteipulveratus mongoliensis</name>
    <dbReference type="NCBI Taxonomy" id="571913"/>
    <lineage>
        <taxon>Bacteria</taxon>
        <taxon>Bacillati</taxon>
        <taxon>Actinomycetota</taxon>
        <taxon>Actinomycetes</taxon>
        <taxon>Micrococcales</taxon>
        <taxon>Dermacoccaceae</taxon>
        <taxon>Luteipulveratus</taxon>
    </lineage>
</organism>
<proteinExistence type="predicted"/>
<dbReference type="Proteomes" id="UP000066480">
    <property type="component" value="Chromosome"/>
</dbReference>
<dbReference type="InterPro" id="IPR023393">
    <property type="entry name" value="START-like_dom_sf"/>
</dbReference>
<dbReference type="PATRIC" id="fig|571913.6.peg.1189"/>
<reference evidence="1 2" key="1">
    <citation type="submission" date="2015-03" db="EMBL/GenBank/DDBJ databases">
        <title>Luteipulveratus halotolerans sp. nov., a novel actinobacterium (Dermacoccaceae) from Sarawak, Malaysia.</title>
        <authorList>
            <person name="Juboi H."/>
            <person name="Basik A."/>
            <person name="Shamsul S.S."/>
            <person name="Arnold P."/>
            <person name="Schmitt E.K."/>
            <person name="Sanglier J.-J."/>
            <person name="Yeo T."/>
        </authorList>
    </citation>
    <scope>NUCLEOTIDE SEQUENCE [LARGE SCALE GENOMIC DNA]</scope>
    <source>
        <strain evidence="1 2">MN07-A0370</strain>
    </source>
</reference>
<accession>A0A0K1JFJ8</accession>
<keyword evidence="2" id="KW-1185">Reference proteome</keyword>
<protein>
    <submittedName>
        <fullName evidence="1">Cyclase</fullName>
    </submittedName>
</protein>
<dbReference type="Gene3D" id="3.30.530.20">
    <property type="match status" value="2"/>
</dbReference>
<name>A0A0K1JFJ8_9MICO</name>
<dbReference type="SUPFAM" id="SSF55961">
    <property type="entry name" value="Bet v1-like"/>
    <property type="match status" value="2"/>
</dbReference>